<organism evidence="1 2">
    <name type="scientific">Hymenobacter volaticus</name>
    <dbReference type="NCBI Taxonomy" id="2932254"/>
    <lineage>
        <taxon>Bacteria</taxon>
        <taxon>Pseudomonadati</taxon>
        <taxon>Bacteroidota</taxon>
        <taxon>Cytophagia</taxon>
        <taxon>Cytophagales</taxon>
        <taxon>Hymenobacteraceae</taxon>
        <taxon>Hymenobacter</taxon>
    </lineage>
</organism>
<name>A0ABY4G0C5_9BACT</name>
<dbReference type="EMBL" id="CP095061">
    <property type="protein sequence ID" value="UOQ64252.1"/>
    <property type="molecule type" value="Genomic_DNA"/>
</dbReference>
<dbReference type="Proteomes" id="UP000830401">
    <property type="component" value="Chromosome"/>
</dbReference>
<dbReference type="RefSeq" id="WP_245117892.1">
    <property type="nucleotide sequence ID" value="NZ_CP095061.1"/>
</dbReference>
<gene>
    <name evidence="1" type="ORF">MUN86_11630</name>
</gene>
<sequence length="74" mass="8241">MPETEVFQTNVTNRRTAAALLRCLQAQFPTWHITFDLDDCDRVLRVASLDGPLDAPAVATVLQARGYRCVPLPD</sequence>
<evidence type="ECO:0008006" key="3">
    <source>
        <dbReference type="Google" id="ProtNLM"/>
    </source>
</evidence>
<evidence type="ECO:0000313" key="2">
    <source>
        <dbReference type="Proteomes" id="UP000830401"/>
    </source>
</evidence>
<keyword evidence="2" id="KW-1185">Reference proteome</keyword>
<reference evidence="1" key="1">
    <citation type="submission" date="2022-04" db="EMBL/GenBank/DDBJ databases">
        <title>Hymenobacter sp. isolated from the air.</title>
        <authorList>
            <person name="Won M."/>
            <person name="Lee C.-M."/>
            <person name="Woen H.-Y."/>
            <person name="Kwon S.-W."/>
        </authorList>
    </citation>
    <scope>NUCLEOTIDE SEQUENCE</scope>
    <source>
        <strain evidence="1">5420S-77</strain>
    </source>
</reference>
<evidence type="ECO:0000313" key="1">
    <source>
        <dbReference type="EMBL" id="UOQ64252.1"/>
    </source>
</evidence>
<proteinExistence type="predicted"/>
<protein>
    <recommendedName>
        <fullName evidence="3">Copper chaperone</fullName>
    </recommendedName>
</protein>
<accession>A0ABY4G0C5</accession>